<name>A0A1F6WW32_9BACT</name>
<dbReference type="AlphaFoldDB" id="A0A1F6WW32"/>
<proteinExistence type="predicted"/>
<organism evidence="1 2">
    <name type="scientific">Candidatus Nomurabacteria bacterium RIFCSPLOWO2_01_FULL_41_12</name>
    <dbReference type="NCBI Taxonomy" id="1801774"/>
    <lineage>
        <taxon>Bacteria</taxon>
        <taxon>Candidatus Nomuraibacteriota</taxon>
    </lineage>
</organism>
<dbReference type="EMBL" id="MFUY01000016">
    <property type="protein sequence ID" value="OGI86024.1"/>
    <property type="molecule type" value="Genomic_DNA"/>
</dbReference>
<protein>
    <submittedName>
        <fullName evidence="1">Uncharacterized protein</fullName>
    </submittedName>
</protein>
<evidence type="ECO:0000313" key="2">
    <source>
        <dbReference type="Proteomes" id="UP000176187"/>
    </source>
</evidence>
<evidence type="ECO:0000313" key="1">
    <source>
        <dbReference type="EMBL" id="OGI86024.1"/>
    </source>
</evidence>
<reference evidence="1 2" key="1">
    <citation type="journal article" date="2016" name="Nat. Commun.">
        <title>Thousands of microbial genomes shed light on interconnected biogeochemical processes in an aquifer system.</title>
        <authorList>
            <person name="Anantharaman K."/>
            <person name="Brown C.T."/>
            <person name="Hug L.A."/>
            <person name="Sharon I."/>
            <person name="Castelle C.J."/>
            <person name="Probst A.J."/>
            <person name="Thomas B.C."/>
            <person name="Singh A."/>
            <person name="Wilkins M.J."/>
            <person name="Karaoz U."/>
            <person name="Brodie E.L."/>
            <person name="Williams K.H."/>
            <person name="Hubbard S.S."/>
            <person name="Banfield J.F."/>
        </authorList>
    </citation>
    <scope>NUCLEOTIDE SEQUENCE [LARGE SCALE GENOMIC DNA]</scope>
</reference>
<sequence>MPGDNVMPFPQRGPEKLSPTLQKIQDMKLNYTDAEYHAHVGQQSKTLGYDPIVTTKLAEDSVLGALKTLVKVFFQPKGSNKLIGPEFVEMIRIVGNSLSRDEAIQSSENTELFREALAEIKVRARKFDFNI</sequence>
<dbReference type="Proteomes" id="UP000176187">
    <property type="component" value="Unassembled WGS sequence"/>
</dbReference>
<gene>
    <name evidence="1" type="ORF">A3A05_00850</name>
</gene>
<comment type="caution">
    <text evidence="1">The sequence shown here is derived from an EMBL/GenBank/DDBJ whole genome shotgun (WGS) entry which is preliminary data.</text>
</comment>
<dbReference type="STRING" id="1801774.A3A05_00850"/>
<accession>A0A1F6WW32</accession>